<feature type="coiled-coil region" evidence="1">
    <location>
        <begin position="345"/>
        <end position="372"/>
    </location>
</feature>
<feature type="compositionally biased region" description="Basic and acidic residues" evidence="2">
    <location>
        <begin position="497"/>
        <end position="506"/>
    </location>
</feature>
<accession>W2S5Z9</accession>
<keyword evidence="5" id="KW-1185">Reference proteome</keyword>
<feature type="compositionally biased region" description="Basic and acidic residues" evidence="2">
    <location>
        <begin position="463"/>
        <end position="484"/>
    </location>
</feature>
<feature type="region of interest" description="Disordered" evidence="2">
    <location>
        <begin position="544"/>
        <end position="564"/>
    </location>
</feature>
<dbReference type="RefSeq" id="XP_008713564.1">
    <property type="nucleotide sequence ID" value="XM_008715342.1"/>
</dbReference>
<keyword evidence="1" id="KW-0175">Coiled coil</keyword>
<dbReference type="VEuPathDB" id="FungiDB:HMPREF1541_10672"/>
<dbReference type="InterPro" id="IPR006073">
    <property type="entry name" value="GTP-bd"/>
</dbReference>
<dbReference type="GeneID" id="19978011"/>
<feature type="compositionally biased region" description="Basic and acidic residues" evidence="2">
    <location>
        <begin position="554"/>
        <end position="564"/>
    </location>
</feature>
<organism evidence="4 5">
    <name type="scientific">Cyphellophora europaea (strain CBS 101466)</name>
    <name type="common">Phialophora europaea</name>
    <dbReference type="NCBI Taxonomy" id="1220924"/>
    <lineage>
        <taxon>Eukaryota</taxon>
        <taxon>Fungi</taxon>
        <taxon>Dikarya</taxon>
        <taxon>Ascomycota</taxon>
        <taxon>Pezizomycotina</taxon>
        <taxon>Eurotiomycetes</taxon>
        <taxon>Chaetothyriomycetidae</taxon>
        <taxon>Chaetothyriales</taxon>
        <taxon>Cyphellophoraceae</taxon>
        <taxon>Cyphellophora</taxon>
    </lineage>
</organism>
<protein>
    <recommendedName>
        <fullName evidence="3">G domain-containing protein</fullName>
    </recommendedName>
</protein>
<dbReference type="HOGENOM" id="CLU_483121_0_0_1"/>
<dbReference type="EMBL" id="KI635846">
    <property type="protein sequence ID" value="ETN44122.1"/>
    <property type="molecule type" value="Genomic_DNA"/>
</dbReference>
<evidence type="ECO:0000256" key="2">
    <source>
        <dbReference type="SAM" id="MobiDB-lite"/>
    </source>
</evidence>
<dbReference type="STRING" id="1220924.W2S5Z9"/>
<dbReference type="Proteomes" id="UP000030752">
    <property type="component" value="Unassembled WGS sequence"/>
</dbReference>
<evidence type="ECO:0000313" key="4">
    <source>
        <dbReference type="EMBL" id="ETN44122.1"/>
    </source>
</evidence>
<dbReference type="InterPro" id="IPR027417">
    <property type="entry name" value="P-loop_NTPase"/>
</dbReference>
<feature type="region of interest" description="Disordered" evidence="2">
    <location>
        <begin position="1"/>
        <end position="31"/>
    </location>
</feature>
<dbReference type="Gene3D" id="3.40.50.300">
    <property type="entry name" value="P-loop containing nucleotide triphosphate hydrolases"/>
    <property type="match status" value="1"/>
</dbReference>
<evidence type="ECO:0000256" key="1">
    <source>
        <dbReference type="SAM" id="Coils"/>
    </source>
</evidence>
<feature type="region of interest" description="Disordered" evidence="2">
    <location>
        <begin position="463"/>
        <end position="506"/>
    </location>
</feature>
<feature type="compositionally biased region" description="Basic and acidic residues" evidence="2">
    <location>
        <begin position="18"/>
        <end position="31"/>
    </location>
</feature>
<dbReference type="GO" id="GO:0005525">
    <property type="term" value="F:GTP binding"/>
    <property type="evidence" value="ECO:0007669"/>
    <property type="project" value="InterPro"/>
</dbReference>
<dbReference type="eggNOG" id="ENOG502S03K">
    <property type="taxonomic scope" value="Eukaryota"/>
</dbReference>
<dbReference type="SUPFAM" id="SSF52540">
    <property type="entry name" value="P-loop containing nucleoside triphosphate hydrolases"/>
    <property type="match status" value="1"/>
</dbReference>
<sequence>MSRHPNFIAPGGHGGESPYRRYDEDSAGRVAEKRTLIRREESPTTGEELVTVRSIPSIGSPSSLRRASTSLSSSMEIPGRHHQVADRQHHAFRRSQSFNAVSSLRGLSPPPQHPATSTKRDDIVVLVMGMTGSGKSSFISRVSDSKVQIGHSLTSCTTDPEIYAVQLPGRRHAYLIDTPGFDDTSKSDAEILKGIAFFLHSLFQRKMLLSGMIYMHRITDVRMGGAAMKSLELFRRICGSEAFQNIALVSTMWEQLKGEEGQEVGEEREDKLLSEARFWKDFVDGGSRPLRHHGTDTSARRILESMPLASPPGIALQLQREMADGRSLDKTSAGMYLEGGMEQMISKYEKEVRRLRQDIDEVRAEGDLASEEMLREEHKASLSKLHETEKGMDSLIVDADQLINEKAPEYRENVEKQQRRELARDPALAEVLQRQRKLEAEKLELKRDIDYLKHRDKEKSLLIDAMRRQDHASRLHDRRGEARQRRASISPPPSSRSRVEEIEAQQRQDDRLIDEKLLARNPAISFARELVKPLAPTVARYWNAVAPRQTPRNGRAERPGRYYR</sequence>
<feature type="domain" description="G" evidence="3">
    <location>
        <begin position="125"/>
        <end position="184"/>
    </location>
</feature>
<gene>
    <name evidence="4" type="ORF">HMPREF1541_10672</name>
</gene>
<dbReference type="CDD" id="cd00882">
    <property type="entry name" value="Ras_like_GTPase"/>
    <property type="match status" value="1"/>
</dbReference>
<dbReference type="AlphaFoldDB" id="W2S5Z9"/>
<evidence type="ECO:0000259" key="3">
    <source>
        <dbReference type="Pfam" id="PF01926"/>
    </source>
</evidence>
<name>W2S5Z9_CYPE1</name>
<reference evidence="4 5" key="1">
    <citation type="submission" date="2013-03" db="EMBL/GenBank/DDBJ databases">
        <title>The Genome Sequence of Phialophora europaea CBS 101466.</title>
        <authorList>
            <consortium name="The Broad Institute Genomics Platform"/>
            <person name="Cuomo C."/>
            <person name="de Hoog S."/>
            <person name="Gorbushina A."/>
            <person name="Walker B."/>
            <person name="Young S.K."/>
            <person name="Zeng Q."/>
            <person name="Gargeya S."/>
            <person name="Fitzgerald M."/>
            <person name="Haas B."/>
            <person name="Abouelleil A."/>
            <person name="Allen A.W."/>
            <person name="Alvarado L."/>
            <person name="Arachchi H.M."/>
            <person name="Berlin A.M."/>
            <person name="Chapman S.B."/>
            <person name="Gainer-Dewar J."/>
            <person name="Goldberg J."/>
            <person name="Griggs A."/>
            <person name="Gujja S."/>
            <person name="Hansen M."/>
            <person name="Howarth C."/>
            <person name="Imamovic A."/>
            <person name="Ireland A."/>
            <person name="Larimer J."/>
            <person name="McCowan C."/>
            <person name="Murphy C."/>
            <person name="Pearson M."/>
            <person name="Poon T.W."/>
            <person name="Priest M."/>
            <person name="Roberts A."/>
            <person name="Saif S."/>
            <person name="Shea T."/>
            <person name="Sisk P."/>
            <person name="Sykes S."/>
            <person name="Wortman J."/>
            <person name="Nusbaum C."/>
            <person name="Birren B."/>
        </authorList>
    </citation>
    <scope>NUCLEOTIDE SEQUENCE [LARGE SCALE GENOMIC DNA]</scope>
    <source>
        <strain evidence="4 5">CBS 101466</strain>
    </source>
</reference>
<dbReference type="Pfam" id="PF01926">
    <property type="entry name" value="MMR_HSR1"/>
    <property type="match status" value="1"/>
</dbReference>
<proteinExistence type="predicted"/>
<dbReference type="OrthoDB" id="8954335at2759"/>
<feature type="coiled-coil region" evidence="1">
    <location>
        <begin position="428"/>
        <end position="455"/>
    </location>
</feature>
<dbReference type="InParanoid" id="W2S5Z9"/>
<evidence type="ECO:0000313" key="5">
    <source>
        <dbReference type="Proteomes" id="UP000030752"/>
    </source>
</evidence>